<dbReference type="PROSITE" id="PS50113">
    <property type="entry name" value="PAC"/>
    <property type="match status" value="1"/>
</dbReference>
<dbReference type="SUPFAM" id="SSF55785">
    <property type="entry name" value="PYP-like sensor domain (PAS domain)"/>
    <property type="match status" value="2"/>
</dbReference>
<dbReference type="InterPro" id="IPR000014">
    <property type="entry name" value="PAS"/>
</dbReference>
<dbReference type="GO" id="GO:0052621">
    <property type="term" value="F:diguanylate cyclase activity"/>
    <property type="evidence" value="ECO:0007669"/>
    <property type="project" value="UniProtKB-EC"/>
</dbReference>
<sequence length="427" mass="46792">MEDYEALVAERDLLRTAMDRVPALIGHWNRDLRCDLANTAYGTLLGGDSVSMRGLHMREVLGAELYSANEAMAQDALAGIPQHFDRVVVDPGGVTRHLQVDYQPDGTGGFFVQVADVSERAVAQERLAEAIEFQTAVLETTPDLITVFDLEGQKLLWASRSLGETYGYTMDDLSDPAGQAKAVPDSDRAIYRDAQERVGRALDHEVVHCRHRMTTSDGRTLWVERGLTPFKRNPAGGVNQYLSVTRDITGLVHAERQLERAANHDDLTGLPNRRQFISAFEEAVGRESGEVALIYCDLDDFKSINDRHGHGVGDAVLRVVAERLSAVVRPSDLVARLGGDEFVILITGGIPEASALVERVTERMRPVFPIGELTLAVRASIGVAVGAPGASAEDLFALADADMYRMKPGSPRRDLRARVRRAAVGRR</sequence>
<dbReference type="Pfam" id="PF08448">
    <property type="entry name" value="PAS_4"/>
    <property type="match status" value="2"/>
</dbReference>
<gene>
    <name evidence="4" type="ORF">MQH31_01050</name>
</gene>
<dbReference type="EMBL" id="JALGAR010000001">
    <property type="protein sequence ID" value="MCI4656403.1"/>
    <property type="molecule type" value="Genomic_DNA"/>
</dbReference>
<dbReference type="RefSeq" id="WP_243010613.1">
    <property type="nucleotide sequence ID" value="NZ_JALGAR010000001.1"/>
</dbReference>
<dbReference type="Proteomes" id="UP001165341">
    <property type="component" value="Unassembled WGS sequence"/>
</dbReference>
<name>A0AA41QSJ4_9MICO</name>
<feature type="domain" description="PAS" evidence="1">
    <location>
        <begin position="130"/>
        <end position="205"/>
    </location>
</feature>
<dbReference type="PROSITE" id="PS50887">
    <property type="entry name" value="GGDEF"/>
    <property type="match status" value="1"/>
</dbReference>
<dbReference type="SUPFAM" id="SSF55073">
    <property type="entry name" value="Nucleotide cyclase"/>
    <property type="match status" value="1"/>
</dbReference>
<organism evidence="4 5">
    <name type="scientific">Cryobacterium zhongshanensis</name>
    <dbReference type="NCBI Taxonomy" id="2928153"/>
    <lineage>
        <taxon>Bacteria</taxon>
        <taxon>Bacillati</taxon>
        <taxon>Actinomycetota</taxon>
        <taxon>Actinomycetes</taxon>
        <taxon>Micrococcales</taxon>
        <taxon>Microbacteriaceae</taxon>
        <taxon>Cryobacterium</taxon>
    </lineage>
</organism>
<dbReference type="PROSITE" id="PS50112">
    <property type="entry name" value="PAS"/>
    <property type="match status" value="1"/>
</dbReference>
<keyword evidence="4" id="KW-0548">Nucleotidyltransferase</keyword>
<dbReference type="PANTHER" id="PTHR44757:SF2">
    <property type="entry name" value="BIOFILM ARCHITECTURE MAINTENANCE PROTEIN MBAA"/>
    <property type="match status" value="1"/>
</dbReference>
<dbReference type="NCBIfam" id="TIGR00254">
    <property type="entry name" value="GGDEF"/>
    <property type="match status" value="1"/>
</dbReference>
<feature type="domain" description="GGDEF" evidence="3">
    <location>
        <begin position="289"/>
        <end position="421"/>
    </location>
</feature>
<keyword evidence="5" id="KW-1185">Reference proteome</keyword>
<dbReference type="PANTHER" id="PTHR44757">
    <property type="entry name" value="DIGUANYLATE CYCLASE DGCP"/>
    <property type="match status" value="1"/>
</dbReference>
<dbReference type="CDD" id="cd00130">
    <property type="entry name" value="PAS"/>
    <property type="match status" value="1"/>
</dbReference>
<proteinExistence type="predicted"/>
<comment type="caution">
    <text evidence="4">The sequence shown here is derived from an EMBL/GenBank/DDBJ whole genome shotgun (WGS) entry which is preliminary data.</text>
</comment>
<evidence type="ECO:0000259" key="2">
    <source>
        <dbReference type="PROSITE" id="PS50113"/>
    </source>
</evidence>
<dbReference type="NCBIfam" id="TIGR00229">
    <property type="entry name" value="sensory_box"/>
    <property type="match status" value="1"/>
</dbReference>
<reference evidence="4" key="1">
    <citation type="submission" date="2022-03" db="EMBL/GenBank/DDBJ databases">
        <title>Cryobacterium sp. nov. strain ZS14-85, isolated from Antarctic soil.</title>
        <authorList>
            <person name="Li J."/>
            <person name="Niu G."/>
        </authorList>
    </citation>
    <scope>NUCLEOTIDE SEQUENCE</scope>
    <source>
        <strain evidence="4">ZS14-85</strain>
    </source>
</reference>
<dbReference type="Gene3D" id="3.30.450.20">
    <property type="entry name" value="PAS domain"/>
    <property type="match status" value="2"/>
</dbReference>
<evidence type="ECO:0000259" key="1">
    <source>
        <dbReference type="PROSITE" id="PS50112"/>
    </source>
</evidence>
<evidence type="ECO:0000313" key="5">
    <source>
        <dbReference type="Proteomes" id="UP001165341"/>
    </source>
</evidence>
<feature type="domain" description="PAC" evidence="2">
    <location>
        <begin position="207"/>
        <end position="260"/>
    </location>
</feature>
<protein>
    <submittedName>
        <fullName evidence="4">Diguanylate cyclase</fullName>
        <ecNumber evidence="4">2.7.7.65</ecNumber>
    </submittedName>
</protein>
<keyword evidence="4" id="KW-0808">Transferase</keyword>
<dbReference type="InterPro" id="IPR013656">
    <property type="entry name" value="PAS_4"/>
</dbReference>
<dbReference type="InterPro" id="IPR043128">
    <property type="entry name" value="Rev_trsase/Diguanyl_cyclase"/>
</dbReference>
<evidence type="ECO:0000313" key="4">
    <source>
        <dbReference type="EMBL" id="MCI4656403.1"/>
    </source>
</evidence>
<dbReference type="InterPro" id="IPR000700">
    <property type="entry name" value="PAS-assoc_C"/>
</dbReference>
<dbReference type="AlphaFoldDB" id="A0AA41QSJ4"/>
<dbReference type="Pfam" id="PF00990">
    <property type="entry name" value="GGDEF"/>
    <property type="match status" value="1"/>
</dbReference>
<dbReference type="Gene3D" id="3.30.70.270">
    <property type="match status" value="1"/>
</dbReference>
<dbReference type="InterPro" id="IPR029787">
    <property type="entry name" value="Nucleotide_cyclase"/>
</dbReference>
<dbReference type="SMART" id="SM00267">
    <property type="entry name" value="GGDEF"/>
    <property type="match status" value="1"/>
</dbReference>
<dbReference type="InterPro" id="IPR035965">
    <property type="entry name" value="PAS-like_dom_sf"/>
</dbReference>
<dbReference type="EC" id="2.7.7.65" evidence="4"/>
<accession>A0AA41QSJ4</accession>
<dbReference type="CDD" id="cd01949">
    <property type="entry name" value="GGDEF"/>
    <property type="match status" value="1"/>
</dbReference>
<dbReference type="InterPro" id="IPR052155">
    <property type="entry name" value="Biofilm_reg_signaling"/>
</dbReference>
<dbReference type="InterPro" id="IPR000160">
    <property type="entry name" value="GGDEF_dom"/>
</dbReference>
<evidence type="ECO:0000259" key="3">
    <source>
        <dbReference type="PROSITE" id="PS50887"/>
    </source>
</evidence>